<organism evidence="2 3">
    <name type="scientific">Amblyomma americanum</name>
    <name type="common">Lone star tick</name>
    <dbReference type="NCBI Taxonomy" id="6943"/>
    <lineage>
        <taxon>Eukaryota</taxon>
        <taxon>Metazoa</taxon>
        <taxon>Ecdysozoa</taxon>
        <taxon>Arthropoda</taxon>
        <taxon>Chelicerata</taxon>
        <taxon>Arachnida</taxon>
        <taxon>Acari</taxon>
        <taxon>Parasitiformes</taxon>
        <taxon>Ixodida</taxon>
        <taxon>Ixodoidea</taxon>
        <taxon>Ixodidae</taxon>
        <taxon>Amblyomminae</taxon>
        <taxon>Amblyomma</taxon>
    </lineage>
</organism>
<gene>
    <name evidence="2" type="ORF">V5799_006348</name>
</gene>
<evidence type="ECO:0000313" key="2">
    <source>
        <dbReference type="EMBL" id="KAK8766871.1"/>
    </source>
</evidence>
<feature type="compositionally biased region" description="Basic and acidic residues" evidence="1">
    <location>
        <begin position="173"/>
        <end position="183"/>
    </location>
</feature>
<feature type="compositionally biased region" description="Acidic residues" evidence="1">
    <location>
        <begin position="1"/>
        <end position="11"/>
    </location>
</feature>
<dbReference type="AlphaFoldDB" id="A0AAQ4DWN1"/>
<dbReference type="Proteomes" id="UP001321473">
    <property type="component" value="Unassembled WGS sequence"/>
</dbReference>
<proteinExistence type="predicted"/>
<feature type="non-terminal residue" evidence="2">
    <location>
        <position position="183"/>
    </location>
</feature>
<feature type="region of interest" description="Disordered" evidence="1">
    <location>
        <begin position="121"/>
        <end position="183"/>
    </location>
</feature>
<comment type="caution">
    <text evidence="2">The sequence shown here is derived from an EMBL/GenBank/DDBJ whole genome shotgun (WGS) entry which is preliminary data.</text>
</comment>
<sequence>MNSDSDDSDSEEAARLSALSSDDSDEEPLPQRNPRKKRKCDEQDFSWKKEFKPQDHAFDPSSSGICNDIIAASSELEIFESLFTPDIVEGIVDQTNIFQRQVHAALTPTAGSRIHQWKDMTSRAGGGAAGPHSPAGEGGGAEGHRPHQEQPTLPTEAEGEGQGACAHRAAQRGAEEGRQRGSQ</sequence>
<evidence type="ECO:0000313" key="3">
    <source>
        <dbReference type="Proteomes" id="UP001321473"/>
    </source>
</evidence>
<protein>
    <submittedName>
        <fullName evidence="2">Uncharacterized protein</fullName>
    </submittedName>
</protein>
<reference evidence="2 3" key="1">
    <citation type="journal article" date="2023" name="Arcadia Sci">
        <title>De novo assembly of a long-read Amblyomma americanum tick genome.</title>
        <authorList>
            <person name="Chou S."/>
            <person name="Poskanzer K.E."/>
            <person name="Rollins M."/>
            <person name="Thuy-Boun P.S."/>
        </authorList>
    </citation>
    <scope>NUCLEOTIDE SEQUENCE [LARGE SCALE GENOMIC DNA]</scope>
    <source>
        <strain evidence="2">F_SG_1</strain>
        <tissue evidence="2">Salivary glands</tissue>
    </source>
</reference>
<accession>A0AAQ4DWN1</accession>
<evidence type="ECO:0000256" key="1">
    <source>
        <dbReference type="SAM" id="MobiDB-lite"/>
    </source>
</evidence>
<dbReference type="EMBL" id="JARKHS020025913">
    <property type="protein sequence ID" value="KAK8766871.1"/>
    <property type="molecule type" value="Genomic_DNA"/>
</dbReference>
<feature type="region of interest" description="Disordered" evidence="1">
    <location>
        <begin position="1"/>
        <end position="45"/>
    </location>
</feature>
<keyword evidence="3" id="KW-1185">Reference proteome</keyword>
<name>A0AAQ4DWN1_AMBAM</name>